<evidence type="ECO:0000313" key="2">
    <source>
        <dbReference type="Proteomes" id="UP000038830"/>
    </source>
</evidence>
<organism evidence="1 2">
    <name type="scientific">Cyberlindnera jadinii (strain ATCC 18201 / CBS 1600 / BCRC 20928 / JCM 3617 / NBRC 0987 / NRRL Y-1542)</name>
    <name type="common">Torula yeast</name>
    <name type="synonym">Candida utilis</name>
    <dbReference type="NCBI Taxonomy" id="983966"/>
    <lineage>
        <taxon>Eukaryota</taxon>
        <taxon>Fungi</taxon>
        <taxon>Dikarya</taxon>
        <taxon>Ascomycota</taxon>
        <taxon>Saccharomycotina</taxon>
        <taxon>Saccharomycetes</taxon>
        <taxon>Phaffomycetales</taxon>
        <taxon>Phaffomycetaceae</taxon>
        <taxon>Cyberlindnera</taxon>
    </lineage>
</organism>
<proteinExistence type="predicted"/>
<accession>A0A0H5C915</accession>
<dbReference type="Proteomes" id="UP000038830">
    <property type="component" value="Unassembled WGS sequence"/>
</dbReference>
<dbReference type="AlphaFoldDB" id="A0A0H5C915"/>
<evidence type="ECO:0000313" key="1">
    <source>
        <dbReference type="EMBL" id="CEP24865.1"/>
    </source>
</evidence>
<sequence length="98" mass="11216">MGFWRSLDIFRAMCHGIRVLPLPISTELAVLCSINESPLHQRVPRTQSRGLSPVASVSPMLHHVPIGKRSEENRSARADWLRRVLVPAWWIPYNCICM</sequence>
<protein>
    <submittedName>
        <fullName evidence="1">Uncharacterized protein</fullName>
    </submittedName>
</protein>
<gene>
    <name evidence="1" type="ORF">BN1211_5798</name>
</gene>
<dbReference type="EMBL" id="CDQK01000007">
    <property type="protein sequence ID" value="CEP24865.1"/>
    <property type="molecule type" value="Genomic_DNA"/>
</dbReference>
<name>A0A0H5C915_CYBJN</name>
<reference evidence="2" key="1">
    <citation type="journal article" date="2015" name="J. Biotechnol.">
        <title>The structure of the Cyberlindnera jadinii genome and its relation to Candida utilis analyzed by the occurrence of single nucleotide polymorphisms.</title>
        <authorList>
            <person name="Rupp O."/>
            <person name="Brinkrolf K."/>
            <person name="Buerth C."/>
            <person name="Kunigo M."/>
            <person name="Schneider J."/>
            <person name="Jaenicke S."/>
            <person name="Goesmann A."/>
            <person name="Puehler A."/>
            <person name="Jaeger K.-E."/>
            <person name="Ernst J.F."/>
        </authorList>
    </citation>
    <scope>NUCLEOTIDE SEQUENCE [LARGE SCALE GENOMIC DNA]</scope>
    <source>
        <strain evidence="2">ATCC 18201 / CBS 1600 / BCRC 20928 / JCM 3617 / NBRC 0987 / NRRL Y-1542</strain>
    </source>
</reference>